<evidence type="ECO:0000256" key="1">
    <source>
        <dbReference type="ARBA" id="ARBA00001946"/>
    </source>
</evidence>
<evidence type="ECO:0000256" key="2">
    <source>
        <dbReference type="ARBA" id="ARBA00004496"/>
    </source>
</evidence>
<keyword evidence="6" id="KW-0479">Metal-binding</keyword>
<dbReference type="RefSeq" id="WP_242009468.1">
    <property type="nucleotide sequence ID" value="NZ_VLLE01000002.1"/>
</dbReference>
<dbReference type="AlphaFoldDB" id="A0A562SXC0"/>
<keyword evidence="11" id="KW-1185">Reference proteome</keyword>
<evidence type="ECO:0000313" key="10">
    <source>
        <dbReference type="EMBL" id="TWI85456.1"/>
    </source>
</evidence>
<evidence type="ECO:0000256" key="3">
    <source>
        <dbReference type="ARBA" id="ARBA00005628"/>
    </source>
</evidence>
<dbReference type="Gene3D" id="3.40.50.1000">
    <property type="entry name" value="HAD superfamily/HAD-like"/>
    <property type="match status" value="1"/>
</dbReference>
<dbReference type="PANTHER" id="PTHR42891:SF1">
    <property type="entry name" value="D-GLYCERO-BETA-D-MANNO-HEPTOSE-1,7-BISPHOSPHATE 7-PHOSPHATASE"/>
    <property type="match status" value="1"/>
</dbReference>
<sequence length="206" mass="23109">MIHTTLTNKVPANTAYFMPLPHKELPPVTNEWTLFLDRDGVINKDVVGDYIKSWSEFHFTEGTLEAIAALSKLFDRIFVVTNQAGVGKGLMTLETLEEIHTNMLQAITAAGGRIDKIYFCPSTDNKHINRKPNPGMALQAKQDFPEIDLKKSIMVGNMPNDMWFGRKFGAFTVYLPTRPEEKPDPSTVDAQYKDLLAFAQTLSSKA</sequence>
<dbReference type="GO" id="GO:0046872">
    <property type="term" value="F:metal ion binding"/>
    <property type="evidence" value="ECO:0007669"/>
    <property type="project" value="UniProtKB-KW"/>
</dbReference>
<dbReference type="Proteomes" id="UP000316167">
    <property type="component" value="Unassembled WGS sequence"/>
</dbReference>
<dbReference type="InterPro" id="IPR006549">
    <property type="entry name" value="HAD-SF_hydro_IIIA"/>
</dbReference>
<evidence type="ECO:0000256" key="4">
    <source>
        <dbReference type="ARBA" id="ARBA00011245"/>
    </source>
</evidence>
<dbReference type="GO" id="GO:0016791">
    <property type="term" value="F:phosphatase activity"/>
    <property type="evidence" value="ECO:0007669"/>
    <property type="project" value="InterPro"/>
</dbReference>
<reference evidence="10 11" key="1">
    <citation type="journal article" date="2015" name="Stand. Genomic Sci.">
        <title>Genomic Encyclopedia of Bacterial and Archaeal Type Strains, Phase III: the genomes of soil and plant-associated and newly described type strains.</title>
        <authorList>
            <person name="Whitman W.B."/>
            <person name="Woyke T."/>
            <person name="Klenk H.P."/>
            <person name="Zhou Y."/>
            <person name="Lilburn T.G."/>
            <person name="Beck B.J."/>
            <person name="De Vos P."/>
            <person name="Vandamme P."/>
            <person name="Eisen J.A."/>
            <person name="Garrity G."/>
            <person name="Hugenholtz P."/>
            <person name="Kyrpides N.C."/>
        </authorList>
    </citation>
    <scope>NUCLEOTIDE SEQUENCE [LARGE SCALE GENOMIC DNA]</scope>
    <source>
        <strain evidence="10 11">CGMCC 1.7271</strain>
    </source>
</reference>
<keyword evidence="8" id="KW-0119">Carbohydrate metabolism</keyword>
<keyword evidence="10" id="KW-0548">Nucleotidyltransferase</keyword>
<name>A0A562SXC0_9BACT</name>
<dbReference type="InterPro" id="IPR004446">
    <property type="entry name" value="Heptose_bisP_phosphatase"/>
</dbReference>
<dbReference type="InterPro" id="IPR023214">
    <property type="entry name" value="HAD_sf"/>
</dbReference>
<dbReference type="InterPro" id="IPR036412">
    <property type="entry name" value="HAD-like_sf"/>
</dbReference>
<keyword evidence="5" id="KW-0963">Cytoplasm</keyword>
<evidence type="ECO:0000256" key="6">
    <source>
        <dbReference type="ARBA" id="ARBA00022723"/>
    </source>
</evidence>
<comment type="subunit">
    <text evidence="4">Monomer.</text>
</comment>
<evidence type="ECO:0000256" key="8">
    <source>
        <dbReference type="ARBA" id="ARBA00023277"/>
    </source>
</evidence>
<dbReference type="CDD" id="cd07503">
    <property type="entry name" value="HAD_HisB-N"/>
    <property type="match status" value="1"/>
</dbReference>
<organism evidence="10 11">
    <name type="scientific">Lacibacter cauensis</name>
    <dbReference type="NCBI Taxonomy" id="510947"/>
    <lineage>
        <taxon>Bacteria</taxon>
        <taxon>Pseudomonadati</taxon>
        <taxon>Bacteroidota</taxon>
        <taxon>Chitinophagia</taxon>
        <taxon>Chitinophagales</taxon>
        <taxon>Chitinophagaceae</taxon>
        <taxon>Lacibacter</taxon>
    </lineage>
</organism>
<comment type="caution">
    <text evidence="10">The sequence shown here is derived from an EMBL/GenBank/DDBJ whole genome shotgun (WGS) entry which is preliminary data.</text>
</comment>
<protein>
    <recommendedName>
        <fullName evidence="9">D,D-heptose 1,7-bisphosphate phosphatase</fullName>
    </recommendedName>
</protein>
<comment type="similarity">
    <text evidence="3">Belongs to the GmhB family.</text>
</comment>
<evidence type="ECO:0000256" key="5">
    <source>
        <dbReference type="ARBA" id="ARBA00022490"/>
    </source>
</evidence>
<gene>
    <name evidence="10" type="ORF">IQ13_0618</name>
</gene>
<proteinExistence type="inferred from homology"/>
<dbReference type="NCBIfam" id="TIGR01656">
    <property type="entry name" value="Histidinol-ppas"/>
    <property type="match status" value="1"/>
</dbReference>
<dbReference type="PANTHER" id="PTHR42891">
    <property type="entry name" value="D-GLYCERO-BETA-D-MANNO-HEPTOSE-1,7-BISPHOSPHATE 7-PHOSPHATASE"/>
    <property type="match status" value="1"/>
</dbReference>
<evidence type="ECO:0000313" key="11">
    <source>
        <dbReference type="Proteomes" id="UP000316167"/>
    </source>
</evidence>
<dbReference type="GO" id="GO:0005737">
    <property type="term" value="C:cytoplasm"/>
    <property type="evidence" value="ECO:0007669"/>
    <property type="project" value="UniProtKB-SubCell"/>
</dbReference>
<keyword evidence="10" id="KW-0808">Transferase</keyword>
<dbReference type="GO" id="GO:0005975">
    <property type="term" value="P:carbohydrate metabolic process"/>
    <property type="evidence" value="ECO:0007669"/>
    <property type="project" value="InterPro"/>
</dbReference>
<dbReference type="InterPro" id="IPR013954">
    <property type="entry name" value="PNK3P"/>
</dbReference>
<dbReference type="EMBL" id="VLLE01000002">
    <property type="protein sequence ID" value="TWI85456.1"/>
    <property type="molecule type" value="Genomic_DNA"/>
</dbReference>
<comment type="cofactor">
    <cofactor evidence="1">
        <name>Mg(2+)</name>
        <dbReference type="ChEBI" id="CHEBI:18420"/>
    </cofactor>
</comment>
<dbReference type="Pfam" id="PF08645">
    <property type="entry name" value="PNK3P"/>
    <property type="match status" value="1"/>
</dbReference>
<comment type="subcellular location">
    <subcellularLocation>
        <location evidence="2">Cytoplasm</location>
    </subcellularLocation>
</comment>
<evidence type="ECO:0000256" key="7">
    <source>
        <dbReference type="ARBA" id="ARBA00022801"/>
    </source>
</evidence>
<dbReference type="SUPFAM" id="SSF56784">
    <property type="entry name" value="HAD-like"/>
    <property type="match status" value="1"/>
</dbReference>
<keyword evidence="7" id="KW-0378">Hydrolase</keyword>
<accession>A0A562SXC0</accession>
<evidence type="ECO:0000256" key="9">
    <source>
        <dbReference type="ARBA" id="ARBA00031828"/>
    </source>
</evidence>
<dbReference type="InterPro" id="IPR006543">
    <property type="entry name" value="Histidinol-phos"/>
</dbReference>
<dbReference type="GO" id="GO:0016779">
    <property type="term" value="F:nucleotidyltransferase activity"/>
    <property type="evidence" value="ECO:0007669"/>
    <property type="project" value="UniProtKB-KW"/>
</dbReference>
<dbReference type="NCBIfam" id="TIGR01662">
    <property type="entry name" value="HAD-SF-IIIA"/>
    <property type="match status" value="1"/>
</dbReference>